<evidence type="ECO:0000313" key="4">
    <source>
        <dbReference type="Proteomes" id="UP000235672"/>
    </source>
</evidence>
<keyword evidence="4" id="KW-1185">Reference proteome</keyword>
<evidence type="ECO:0000256" key="1">
    <source>
        <dbReference type="SAM" id="MobiDB-lite"/>
    </source>
</evidence>
<dbReference type="OrthoDB" id="4500473at2759"/>
<dbReference type="Proteomes" id="UP000235672">
    <property type="component" value="Unassembled WGS sequence"/>
</dbReference>
<protein>
    <submittedName>
        <fullName evidence="3">Uncharacterized protein</fullName>
    </submittedName>
</protein>
<name>A0A2J6PWV5_9HELO</name>
<keyword evidence="2" id="KW-1133">Transmembrane helix</keyword>
<gene>
    <name evidence="3" type="ORF">NA56DRAFT_647884</name>
</gene>
<feature type="transmembrane region" description="Helical" evidence="2">
    <location>
        <begin position="167"/>
        <end position="189"/>
    </location>
</feature>
<dbReference type="EMBL" id="KZ613494">
    <property type="protein sequence ID" value="PMD18426.1"/>
    <property type="molecule type" value="Genomic_DNA"/>
</dbReference>
<proteinExistence type="predicted"/>
<feature type="compositionally biased region" description="Low complexity" evidence="1">
    <location>
        <begin position="52"/>
        <end position="62"/>
    </location>
</feature>
<sequence length="372" mass="40109">MGKTYIVAPNYSTRAPPYPWKKLAANVDSTSGADAGADTDLETDAGPSNDIAASETASATETEPPEAPASEQQTALPTTGNSGVEDDLARSAAPDLAQPVAEVEATKQSSAVSPALLLGDILRNPLGDELVAINRKDRKNILPEDIHVPDIKQKFRTTRKEILSGRFGIWATLFAALGLPAGIDLGLFLERNSENIISASELVTFEFEADQQFVNDSMHLASITTYLQGYPQDEAPPPLYMVTGLKVAYGASLESTTSSNAEGAMGIQLPGADTKKILEISRLSTRGEEFGNSTPFVLAFRVRKILYKKGIWEHTLVKKGASMMDGSKAIKESEIEASGLEDNYVMDGMYDEGIDYSVIQDEDVEWILPSDL</sequence>
<evidence type="ECO:0000313" key="3">
    <source>
        <dbReference type="EMBL" id="PMD18426.1"/>
    </source>
</evidence>
<keyword evidence="2" id="KW-0812">Transmembrane</keyword>
<feature type="compositionally biased region" description="Polar residues" evidence="1">
    <location>
        <begin position="72"/>
        <end position="82"/>
    </location>
</feature>
<keyword evidence="2" id="KW-0472">Membrane</keyword>
<accession>A0A2J6PWV5</accession>
<evidence type="ECO:0000256" key="2">
    <source>
        <dbReference type="SAM" id="Phobius"/>
    </source>
</evidence>
<feature type="region of interest" description="Disordered" evidence="1">
    <location>
        <begin position="1"/>
        <end position="20"/>
    </location>
</feature>
<feature type="region of interest" description="Disordered" evidence="1">
    <location>
        <begin position="28"/>
        <end position="86"/>
    </location>
</feature>
<dbReference type="STRING" id="1745343.A0A2J6PWV5"/>
<dbReference type="AlphaFoldDB" id="A0A2J6PWV5"/>
<organism evidence="3 4">
    <name type="scientific">Hyaloscypha hepaticicola</name>
    <dbReference type="NCBI Taxonomy" id="2082293"/>
    <lineage>
        <taxon>Eukaryota</taxon>
        <taxon>Fungi</taxon>
        <taxon>Dikarya</taxon>
        <taxon>Ascomycota</taxon>
        <taxon>Pezizomycotina</taxon>
        <taxon>Leotiomycetes</taxon>
        <taxon>Helotiales</taxon>
        <taxon>Hyaloscyphaceae</taxon>
        <taxon>Hyaloscypha</taxon>
    </lineage>
</organism>
<reference evidence="3 4" key="1">
    <citation type="submission" date="2016-05" db="EMBL/GenBank/DDBJ databases">
        <title>A degradative enzymes factory behind the ericoid mycorrhizal symbiosis.</title>
        <authorList>
            <consortium name="DOE Joint Genome Institute"/>
            <person name="Martino E."/>
            <person name="Morin E."/>
            <person name="Grelet G."/>
            <person name="Kuo A."/>
            <person name="Kohler A."/>
            <person name="Daghino S."/>
            <person name="Barry K."/>
            <person name="Choi C."/>
            <person name="Cichocki N."/>
            <person name="Clum A."/>
            <person name="Copeland A."/>
            <person name="Hainaut M."/>
            <person name="Haridas S."/>
            <person name="Labutti K."/>
            <person name="Lindquist E."/>
            <person name="Lipzen A."/>
            <person name="Khouja H.-R."/>
            <person name="Murat C."/>
            <person name="Ohm R."/>
            <person name="Olson A."/>
            <person name="Spatafora J."/>
            <person name="Veneault-Fourrey C."/>
            <person name="Henrissat B."/>
            <person name="Grigoriev I."/>
            <person name="Martin F."/>
            <person name="Perotto S."/>
        </authorList>
    </citation>
    <scope>NUCLEOTIDE SEQUENCE [LARGE SCALE GENOMIC DNA]</scope>
    <source>
        <strain evidence="3 4">UAMH 7357</strain>
    </source>
</reference>